<accession>A0AA40A8F9</accession>
<evidence type="ECO:0000313" key="3">
    <source>
        <dbReference type="Proteomes" id="UP001172102"/>
    </source>
</evidence>
<dbReference type="EMBL" id="JAUKUA010000005">
    <property type="protein sequence ID" value="KAK0711059.1"/>
    <property type="molecule type" value="Genomic_DNA"/>
</dbReference>
<comment type="caution">
    <text evidence="2">The sequence shown here is derived from an EMBL/GenBank/DDBJ whole genome shotgun (WGS) entry which is preliminary data.</text>
</comment>
<name>A0AA40A8F9_9PEZI</name>
<keyword evidence="3" id="KW-1185">Reference proteome</keyword>
<gene>
    <name evidence="2" type="ORF">B0H67DRAFT_272776</name>
</gene>
<sequence>MGSKLLLQLQLHPPRSTPKIEMPVAASVRQGYRWSVGRPKSHWADRNIPAPLTTTTNEDDWGDWGNSRRSRRLSYHCANPWSSPPPACSRCDEAGVTGPANGSPQHQSCLCSFSLDPLITGVIWGTA</sequence>
<protein>
    <submittedName>
        <fullName evidence="2">Uncharacterized protein</fullName>
    </submittedName>
</protein>
<evidence type="ECO:0000313" key="2">
    <source>
        <dbReference type="EMBL" id="KAK0711059.1"/>
    </source>
</evidence>
<organism evidence="2 3">
    <name type="scientific">Lasiosphaeris hirsuta</name>
    <dbReference type="NCBI Taxonomy" id="260670"/>
    <lineage>
        <taxon>Eukaryota</taxon>
        <taxon>Fungi</taxon>
        <taxon>Dikarya</taxon>
        <taxon>Ascomycota</taxon>
        <taxon>Pezizomycotina</taxon>
        <taxon>Sordariomycetes</taxon>
        <taxon>Sordariomycetidae</taxon>
        <taxon>Sordariales</taxon>
        <taxon>Lasiosphaeriaceae</taxon>
        <taxon>Lasiosphaeris</taxon>
    </lineage>
</organism>
<dbReference type="AlphaFoldDB" id="A0AA40A8F9"/>
<evidence type="ECO:0000256" key="1">
    <source>
        <dbReference type="SAM" id="MobiDB-lite"/>
    </source>
</evidence>
<feature type="region of interest" description="Disordered" evidence="1">
    <location>
        <begin position="43"/>
        <end position="65"/>
    </location>
</feature>
<proteinExistence type="predicted"/>
<dbReference type="Proteomes" id="UP001172102">
    <property type="component" value="Unassembled WGS sequence"/>
</dbReference>
<reference evidence="2" key="1">
    <citation type="submission" date="2023-06" db="EMBL/GenBank/DDBJ databases">
        <title>Genome-scale phylogeny and comparative genomics of the fungal order Sordariales.</title>
        <authorList>
            <consortium name="Lawrence Berkeley National Laboratory"/>
            <person name="Hensen N."/>
            <person name="Bonometti L."/>
            <person name="Westerberg I."/>
            <person name="Brannstrom I.O."/>
            <person name="Guillou S."/>
            <person name="Cros-Aarteil S."/>
            <person name="Calhoun S."/>
            <person name="Haridas S."/>
            <person name="Kuo A."/>
            <person name="Mondo S."/>
            <person name="Pangilinan J."/>
            <person name="Riley R."/>
            <person name="Labutti K."/>
            <person name="Andreopoulos B."/>
            <person name="Lipzen A."/>
            <person name="Chen C."/>
            <person name="Yanf M."/>
            <person name="Daum C."/>
            <person name="Ng V."/>
            <person name="Clum A."/>
            <person name="Steindorff A."/>
            <person name="Ohm R."/>
            <person name="Martin F."/>
            <person name="Silar P."/>
            <person name="Natvig D."/>
            <person name="Lalanne C."/>
            <person name="Gautier V."/>
            <person name="Ament-Velasquez S.L."/>
            <person name="Kruys A."/>
            <person name="Hutchinson M.I."/>
            <person name="Powell A.J."/>
            <person name="Barry K."/>
            <person name="Miller A.N."/>
            <person name="Grigoriev I.V."/>
            <person name="Debuchy R."/>
            <person name="Gladieux P."/>
            <person name="Thoren M.H."/>
            <person name="Johannesson H."/>
        </authorList>
    </citation>
    <scope>NUCLEOTIDE SEQUENCE</scope>
    <source>
        <strain evidence="2">SMH4607-1</strain>
    </source>
</reference>